<name>A0A150HSA4_9GAMM</name>
<comment type="caution">
    <text evidence="1">The sequence shown here is derived from an EMBL/GenBank/DDBJ whole genome shotgun (WGS) entry which is preliminary data.</text>
</comment>
<organism evidence="1 2">
    <name type="scientific">Acinetobacter venetianus</name>
    <dbReference type="NCBI Taxonomy" id="52133"/>
    <lineage>
        <taxon>Bacteria</taxon>
        <taxon>Pseudomonadati</taxon>
        <taxon>Pseudomonadota</taxon>
        <taxon>Gammaproteobacteria</taxon>
        <taxon>Moraxellales</taxon>
        <taxon>Moraxellaceae</taxon>
        <taxon>Acinetobacter</taxon>
    </lineage>
</organism>
<sequence>MKKVNLLLLFTLILMPFAFQNLYAKQYVFIGYDSFCGLPIFTGQNPQIATAEKDSYGRPIIHIDPTALANLTSSRIFTLAHECAHHKLGHTSRLGEMERYHGGTRKQELEADCWAAKQLSRYGQFTDLQFQTLKNLADGHFIANGYPSGVERAQNIYSCATGTIVRHDASPRCSKKLVPKTVIVTTYQIIPTQVPCSHVRIGPYGPFAIHQFDLIPRKVPVQTPTTRMVEVTHCE</sequence>
<evidence type="ECO:0000313" key="2">
    <source>
        <dbReference type="Proteomes" id="UP000075544"/>
    </source>
</evidence>
<dbReference type="AlphaFoldDB" id="A0A150HSA4"/>
<dbReference type="RefSeq" id="WP_061525175.1">
    <property type="nucleotide sequence ID" value="NZ_JRHX01000073.1"/>
</dbReference>
<gene>
    <name evidence="1" type="ORF">AVENLUH13518_02453</name>
</gene>
<proteinExistence type="predicted"/>
<evidence type="ECO:0000313" key="1">
    <source>
        <dbReference type="EMBL" id="KXZ69607.1"/>
    </source>
</evidence>
<dbReference type="EMBL" id="JRHX01000073">
    <property type="protein sequence ID" value="KXZ69607.1"/>
    <property type="molecule type" value="Genomic_DNA"/>
</dbReference>
<accession>A0A150HSA4</accession>
<reference evidence="1 2" key="1">
    <citation type="journal article" date="2016" name="Sci. Rep.">
        <title>Genomic and phenotypic characterization of the species Acinetobacter venetianus.</title>
        <authorList>
            <person name="Fondi M."/>
            <person name="Maida I."/>
            <person name="Perrin E."/>
            <person name="Orlandini V."/>
            <person name="La Torre L."/>
            <person name="Bosi E."/>
            <person name="Negroni A."/>
            <person name="Zanaroli G."/>
            <person name="Fava F."/>
            <person name="Decorosi F."/>
            <person name="Giovannetti L."/>
            <person name="Viti C."/>
            <person name="Vaneechoutte M."/>
            <person name="Dijkshoorn L."/>
            <person name="Fani R."/>
        </authorList>
    </citation>
    <scope>NUCLEOTIDE SEQUENCE [LARGE SCALE GENOMIC DNA]</scope>
    <source>
        <strain evidence="1 2">LUH13518</strain>
    </source>
</reference>
<dbReference type="PATRIC" id="fig|52133.19.peg.2480"/>
<protein>
    <submittedName>
        <fullName evidence="1">Uncharacterized protein</fullName>
    </submittedName>
</protein>
<dbReference type="Proteomes" id="UP000075544">
    <property type="component" value="Unassembled WGS sequence"/>
</dbReference>